<evidence type="ECO:0000259" key="5">
    <source>
        <dbReference type="Pfam" id="PF02662"/>
    </source>
</evidence>
<reference evidence="6 7" key="1">
    <citation type="submission" date="2017-06" db="EMBL/GenBank/DDBJ databases">
        <title>Novel microbial phyla capable of carbon fixation and sulfur reduction in deep-sea sediments.</title>
        <authorList>
            <person name="Huang J."/>
            <person name="Baker B."/>
            <person name="Wang Y."/>
        </authorList>
    </citation>
    <scope>NUCLEOTIDE SEQUENCE [LARGE SCALE GENOMIC DNA]</scope>
    <source>
        <strain evidence="6">B3_TA06</strain>
    </source>
</reference>
<keyword evidence="4" id="KW-0411">Iron-sulfur</keyword>
<sequence>MKPVTHTTRLQSEDRVESVHTPKILGFTCDWAGFALDYAGMQRMSYPADIAFINLRCSARFDLADGVEALSKGADGLFFALCPLGDCHYEPGNHHVLARINHLADLLEIAGLRRDRVAFYHADTTYAFGLAQAINGFEEKLKEFGTLSSQALGRPELVLRVAAMKRVCTSEPVRWLLSKELELVRKGNVFDEKLDPQDYDTMIKHILREEYEKGLILENLKEPCSAVDVAEATGIPAHRVFELIVELERETRARLDKIRKERPLYVEVVDG</sequence>
<feature type="domain" description="F420-non-reducing hydrogenase iron-sulfur subunit D" evidence="5">
    <location>
        <begin position="24"/>
        <end position="145"/>
    </location>
</feature>
<name>A0A532V7V5_UNCT6</name>
<keyword evidence="2" id="KW-0560">Oxidoreductase</keyword>
<accession>A0A532V7V5</accession>
<keyword evidence="3" id="KW-0408">Iron</keyword>
<dbReference type="InterPro" id="IPR003813">
    <property type="entry name" value="MvhD/FlpD"/>
</dbReference>
<comment type="caution">
    <text evidence="6">The sequence shown here is derived from an EMBL/GenBank/DDBJ whole genome shotgun (WGS) entry which is preliminary data.</text>
</comment>
<organism evidence="6 7">
    <name type="scientific">candidate division TA06 bacterium B3_TA06</name>
    <dbReference type="NCBI Taxonomy" id="2012487"/>
    <lineage>
        <taxon>Bacteria</taxon>
        <taxon>Bacteria division TA06</taxon>
    </lineage>
</organism>
<gene>
    <name evidence="6" type="ORF">CEE36_04370</name>
</gene>
<dbReference type="EMBL" id="NJBO01000005">
    <property type="protein sequence ID" value="TKJ43274.1"/>
    <property type="molecule type" value="Genomic_DNA"/>
</dbReference>
<dbReference type="Pfam" id="PF02662">
    <property type="entry name" value="FlpD"/>
    <property type="match status" value="1"/>
</dbReference>
<evidence type="ECO:0000256" key="2">
    <source>
        <dbReference type="ARBA" id="ARBA00023002"/>
    </source>
</evidence>
<evidence type="ECO:0000256" key="4">
    <source>
        <dbReference type="ARBA" id="ARBA00023014"/>
    </source>
</evidence>
<protein>
    <recommendedName>
        <fullName evidence="5">F420-non-reducing hydrogenase iron-sulfur subunit D domain-containing protein</fullName>
    </recommendedName>
</protein>
<proteinExistence type="predicted"/>
<dbReference type="Proteomes" id="UP000317778">
    <property type="component" value="Unassembled WGS sequence"/>
</dbReference>
<evidence type="ECO:0000256" key="3">
    <source>
        <dbReference type="ARBA" id="ARBA00023004"/>
    </source>
</evidence>
<evidence type="ECO:0000313" key="7">
    <source>
        <dbReference type="Proteomes" id="UP000317778"/>
    </source>
</evidence>
<dbReference type="AlphaFoldDB" id="A0A532V7V5"/>
<dbReference type="GO" id="GO:0016491">
    <property type="term" value="F:oxidoreductase activity"/>
    <property type="evidence" value="ECO:0007669"/>
    <property type="project" value="UniProtKB-KW"/>
</dbReference>
<dbReference type="GO" id="GO:0046872">
    <property type="term" value="F:metal ion binding"/>
    <property type="evidence" value="ECO:0007669"/>
    <property type="project" value="UniProtKB-KW"/>
</dbReference>
<evidence type="ECO:0000313" key="6">
    <source>
        <dbReference type="EMBL" id="TKJ43274.1"/>
    </source>
</evidence>
<evidence type="ECO:0000256" key="1">
    <source>
        <dbReference type="ARBA" id="ARBA00022723"/>
    </source>
</evidence>
<keyword evidence="1" id="KW-0479">Metal-binding</keyword>
<dbReference type="GO" id="GO:0051536">
    <property type="term" value="F:iron-sulfur cluster binding"/>
    <property type="evidence" value="ECO:0007669"/>
    <property type="project" value="UniProtKB-KW"/>
</dbReference>